<organism evidence="1 2">
    <name type="scientific">Pistacia integerrima</name>
    <dbReference type="NCBI Taxonomy" id="434235"/>
    <lineage>
        <taxon>Eukaryota</taxon>
        <taxon>Viridiplantae</taxon>
        <taxon>Streptophyta</taxon>
        <taxon>Embryophyta</taxon>
        <taxon>Tracheophyta</taxon>
        <taxon>Spermatophyta</taxon>
        <taxon>Magnoliopsida</taxon>
        <taxon>eudicotyledons</taxon>
        <taxon>Gunneridae</taxon>
        <taxon>Pentapetalae</taxon>
        <taxon>rosids</taxon>
        <taxon>malvids</taxon>
        <taxon>Sapindales</taxon>
        <taxon>Anacardiaceae</taxon>
        <taxon>Pistacia</taxon>
    </lineage>
</organism>
<reference evidence="2" key="1">
    <citation type="journal article" date="2023" name="G3 (Bethesda)">
        <title>Genome assembly and association tests identify interacting loci associated with vigor, precocity, and sex in interspecific pistachio rootstocks.</title>
        <authorList>
            <person name="Palmer W."/>
            <person name="Jacygrad E."/>
            <person name="Sagayaradj S."/>
            <person name="Cavanaugh K."/>
            <person name="Han R."/>
            <person name="Bertier L."/>
            <person name="Beede B."/>
            <person name="Kafkas S."/>
            <person name="Golino D."/>
            <person name="Preece J."/>
            <person name="Michelmore R."/>
        </authorList>
    </citation>
    <scope>NUCLEOTIDE SEQUENCE [LARGE SCALE GENOMIC DNA]</scope>
</reference>
<accession>A0ACC0XKI7</accession>
<keyword evidence="2" id="KW-1185">Reference proteome</keyword>
<gene>
    <name evidence="1" type="ORF">Pint_12009</name>
</gene>
<dbReference type="EMBL" id="CM047747">
    <property type="protein sequence ID" value="KAJ0018933.1"/>
    <property type="molecule type" value="Genomic_DNA"/>
</dbReference>
<sequence length="64" mass="7177">MIPLMEFFKGTLKLVDKSTLEINGKHIKIFSKRDPAEIPWGDYGAEYIVESSGVFTTTGKVQLT</sequence>
<name>A0ACC0XKI7_9ROSI</name>
<proteinExistence type="predicted"/>
<comment type="caution">
    <text evidence="1">The sequence shown here is derived from an EMBL/GenBank/DDBJ whole genome shotgun (WGS) entry which is preliminary data.</text>
</comment>
<dbReference type="Proteomes" id="UP001163603">
    <property type="component" value="Chromosome 12"/>
</dbReference>
<evidence type="ECO:0000313" key="2">
    <source>
        <dbReference type="Proteomes" id="UP001163603"/>
    </source>
</evidence>
<evidence type="ECO:0000313" key="1">
    <source>
        <dbReference type="EMBL" id="KAJ0018933.1"/>
    </source>
</evidence>
<protein>
    <submittedName>
        <fullName evidence="1">Uncharacterized protein</fullName>
    </submittedName>
</protein>